<protein>
    <recommendedName>
        <fullName evidence="2">DUF4124 domain-containing protein</fullName>
    </recommendedName>
</protein>
<gene>
    <name evidence="3" type="ORF">VTH8203_04679</name>
</gene>
<dbReference type="EMBL" id="OANU01000192">
    <property type="protein sequence ID" value="SNX51002.1"/>
    <property type="molecule type" value="Genomic_DNA"/>
</dbReference>
<dbReference type="InterPro" id="IPR025392">
    <property type="entry name" value="DUF4124"/>
</dbReference>
<dbReference type="Pfam" id="PF13511">
    <property type="entry name" value="DUF4124"/>
    <property type="match status" value="1"/>
</dbReference>
<dbReference type="InterPro" id="IPR013783">
    <property type="entry name" value="Ig-like_fold"/>
</dbReference>
<feature type="compositionally biased region" description="Polar residues" evidence="1">
    <location>
        <begin position="54"/>
        <end position="70"/>
    </location>
</feature>
<evidence type="ECO:0000256" key="1">
    <source>
        <dbReference type="SAM" id="MobiDB-lite"/>
    </source>
</evidence>
<reference evidence="4" key="1">
    <citation type="submission" date="2016-06" db="EMBL/GenBank/DDBJ databases">
        <authorList>
            <person name="Rodrigo-Torres L."/>
            <person name="Arahal R.D."/>
            <person name="Lucena T."/>
        </authorList>
    </citation>
    <scope>NUCLEOTIDE SEQUENCE [LARGE SCALE GENOMIC DNA]</scope>
    <source>
        <strain evidence="4">CECT8203</strain>
    </source>
</reference>
<keyword evidence="4" id="KW-1185">Reference proteome</keyword>
<dbReference type="Gene3D" id="2.60.40.10">
    <property type="entry name" value="Immunoglobulins"/>
    <property type="match status" value="1"/>
</dbReference>
<evidence type="ECO:0000313" key="4">
    <source>
        <dbReference type="Proteomes" id="UP000219336"/>
    </source>
</evidence>
<feature type="domain" description="DUF4124" evidence="2">
    <location>
        <begin position="9"/>
        <end position="60"/>
    </location>
</feature>
<evidence type="ECO:0000313" key="3">
    <source>
        <dbReference type="EMBL" id="SNX51002.1"/>
    </source>
</evidence>
<name>A0A240EQN0_9VIBR</name>
<dbReference type="AlphaFoldDB" id="A0A240EQN0"/>
<feature type="region of interest" description="Disordered" evidence="1">
    <location>
        <begin position="52"/>
        <end position="74"/>
    </location>
</feature>
<sequence>MKSALILILCILSPLSWSIEIYTWVDEKGVQHFSDHPTNPKSSLIVLPEPPSHYPNNEVSPATNSFSETPTPKPMRLKVSIRTPTHDATIRSNAGNFDVVGYIDGKLHVSAKLQLLLDGRVYGAPKTSPHWSLTAIDRGTHTLTIQAQQNGKVIASSNTITVHLHRASVQYP</sequence>
<accession>A0A240EQN0</accession>
<evidence type="ECO:0000259" key="2">
    <source>
        <dbReference type="Pfam" id="PF13511"/>
    </source>
</evidence>
<organism evidence="3 4">
    <name type="scientific">Vibrio thalassae</name>
    <dbReference type="NCBI Taxonomy" id="1243014"/>
    <lineage>
        <taxon>Bacteria</taxon>
        <taxon>Pseudomonadati</taxon>
        <taxon>Pseudomonadota</taxon>
        <taxon>Gammaproteobacteria</taxon>
        <taxon>Vibrionales</taxon>
        <taxon>Vibrionaceae</taxon>
        <taxon>Vibrio</taxon>
    </lineage>
</organism>
<dbReference type="Proteomes" id="UP000219336">
    <property type="component" value="Unassembled WGS sequence"/>
</dbReference>
<proteinExistence type="predicted"/>
<dbReference type="OrthoDB" id="7062774at2"/>
<dbReference type="RefSeq" id="WP_096995838.1">
    <property type="nucleotide sequence ID" value="NZ_JBHSII010000001.1"/>
</dbReference>